<dbReference type="PANTHER" id="PTHR33048:SF47">
    <property type="entry name" value="INTEGRAL MEMBRANE PROTEIN-RELATED"/>
    <property type="match status" value="1"/>
</dbReference>
<keyword evidence="2 7" id="KW-0812">Transmembrane</keyword>
<comment type="subcellular location">
    <subcellularLocation>
        <location evidence="1">Membrane</location>
        <topology evidence="1">Multi-pass membrane protein</topology>
    </subcellularLocation>
</comment>
<sequence length="401" mass="45806">MSIQKAPCSSQALDFATCVAANLTSECLCKDRSYIETYRLCVRASCDMANVLTLKVAKNVTWTWCDYHYQNQTGSTFEKVVLVIITALAFFLRQLAKVLRLSAWGADDYMLVLGYVNKIFSLSFAVSMFYGFRLGIGRDVWSLSHEEVDLFMQVFFAFEVLYTISIGALKASIIFFYLRVFRLVNPTFTTVLWCTQAANFANCIAFTVAKLNQCKPFSYSWEGWDGRHLGRCVNLHAMLISHAALNVAMNVWMLVLPMTQVLWLNLRKRQKLEVLSMFGLGIFITIVSAIRLNVLFKFRNFSNPTYDLFYLHMWSYIELSVAVIVSCLPSIRQVWRELVPRLKTKIGLRPSVPATQSAESARRLNDIMIFSGDQLSPKGSNRFMPSPLTSQRNEGLQEDMR</sequence>
<feature type="transmembrane region" description="Helical" evidence="7">
    <location>
        <begin position="275"/>
        <end position="296"/>
    </location>
</feature>
<dbReference type="GO" id="GO:0016020">
    <property type="term" value="C:membrane"/>
    <property type="evidence" value="ECO:0007669"/>
    <property type="project" value="UniProtKB-SubCell"/>
</dbReference>
<feature type="transmembrane region" description="Helical" evidence="7">
    <location>
        <begin position="108"/>
        <end position="130"/>
    </location>
</feature>
<evidence type="ECO:0000256" key="2">
    <source>
        <dbReference type="ARBA" id="ARBA00022692"/>
    </source>
</evidence>
<keyword evidence="3 7" id="KW-1133">Transmembrane helix</keyword>
<dbReference type="InterPro" id="IPR052337">
    <property type="entry name" value="SAT4-like"/>
</dbReference>
<feature type="transmembrane region" description="Helical" evidence="7">
    <location>
        <begin position="80"/>
        <end position="96"/>
    </location>
</feature>
<feature type="transmembrane region" description="Helical" evidence="7">
    <location>
        <begin position="243"/>
        <end position="263"/>
    </location>
</feature>
<evidence type="ECO:0000256" key="6">
    <source>
        <dbReference type="SAM" id="MobiDB-lite"/>
    </source>
</evidence>
<evidence type="ECO:0000259" key="8">
    <source>
        <dbReference type="Pfam" id="PF20684"/>
    </source>
</evidence>
<accession>A0A161WKX4</accession>
<comment type="caution">
    <text evidence="9">The sequence shown here is derived from an EMBL/GenBank/DDBJ whole genome shotgun (WGS) entry which is preliminary data.</text>
</comment>
<keyword evidence="4 7" id="KW-0472">Membrane</keyword>
<feature type="domain" description="Rhodopsin" evidence="8">
    <location>
        <begin position="92"/>
        <end position="336"/>
    </location>
</feature>
<proteinExistence type="inferred from homology"/>
<evidence type="ECO:0000256" key="4">
    <source>
        <dbReference type="ARBA" id="ARBA00023136"/>
    </source>
</evidence>
<dbReference type="PANTHER" id="PTHR33048">
    <property type="entry name" value="PTH11-LIKE INTEGRAL MEMBRANE PROTEIN (AFU_ORTHOLOGUE AFUA_5G11245)"/>
    <property type="match status" value="1"/>
</dbReference>
<protein>
    <submittedName>
        <fullName evidence="9">Cfem domain-containing protein</fullName>
    </submittedName>
</protein>
<evidence type="ECO:0000313" key="9">
    <source>
        <dbReference type="EMBL" id="KZL85298.1"/>
    </source>
</evidence>
<dbReference type="AlphaFoldDB" id="A0A161WKX4"/>
<comment type="similarity">
    <text evidence="5">Belongs to the SAT4 family.</text>
</comment>
<evidence type="ECO:0000256" key="5">
    <source>
        <dbReference type="ARBA" id="ARBA00038359"/>
    </source>
</evidence>
<keyword evidence="10" id="KW-1185">Reference proteome</keyword>
<dbReference type="InterPro" id="IPR049326">
    <property type="entry name" value="Rhodopsin_dom_fungi"/>
</dbReference>
<evidence type="ECO:0000256" key="3">
    <source>
        <dbReference type="ARBA" id="ARBA00022989"/>
    </source>
</evidence>
<dbReference type="Pfam" id="PF20684">
    <property type="entry name" value="Fung_rhodopsin"/>
    <property type="match status" value="1"/>
</dbReference>
<dbReference type="EMBL" id="LFIW01000678">
    <property type="protein sequence ID" value="KZL85298.1"/>
    <property type="molecule type" value="Genomic_DNA"/>
</dbReference>
<reference evidence="9 10" key="1">
    <citation type="submission" date="2015-06" db="EMBL/GenBank/DDBJ databases">
        <title>Survival trade-offs in plant roots during colonization by closely related pathogenic and mutualistic fungi.</title>
        <authorList>
            <person name="Hacquard S."/>
            <person name="Kracher B."/>
            <person name="Hiruma K."/>
            <person name="Weinman A."/>
            <person name="Muench P."/>
            <person name="Garrido Oter R."/>
            <person name="Ver Loren van Themaat E."/>
            <person name="Dallerey J.-F."/>
            <person name="Damm U."/>
            <person name="Henrissat B."/>
            <person name="Lespinet O."/>
            <person name="Thon M."/>
            <person name="Kemen E."/>
            <person name="McHardy A.C."/>
            <person name="Schulze-Lefert P."/>
            <person name="O'Connell R.J."/>
        </authorList>
    </citation>
    <scope>NUCLEOTIDE SEQUENCE [LARGE SCALE GENOMIC DNA]</scope>
    <source>
        <strain evidence="9 10">MAFF 238704</strain>
    </source>
</reference>
<dbReference type="Proteomes" id="UP000076584">
    <property type="component" value="Unassembled WGS sequence"/>
</dbReference>
<name>A0A161WKX4_COLIC</name>
<feature type="transmembrane region" description="Helical" evidence="7">
    <location>
        <begin position="308"/>
        <end position="331"/>
    </location>
</feature>
<feature type="transmembrane region" description="Helical" evidence="7">
    <location>
        <begin position="150"/>
        <end position="178"/>
    </location>
</feature>
<evidence type="ECO:0000256" key="7">
    <source>
        <dbReference type="SAM" id="Phobius"/>
    </source>
</evidence>
<gene>
    <name evidence="9" type="ORF">CI238_12486</name>
</gene>
<evidence type="ECO:0000256" key="1">
    <source>
        <dbReference type="ARBA" id="ARBA00004141"/>
    </source>
</evidence>
<organism evidence="9 10">
    <name type="scientific">Colletotrichum incanum</name>
    <name type="common">Soybean anthracnose fungus</name>
    <dbReference type="NCBI Taxonomy" id="1573173"/>
    <lineage>
        <taxon>Eukaryota</taxon>
        <taxon>Fungi</taxon>
        <taxon>Dikarya</taxon>
        <taxon>Ascomycota</taxon>
        <taxon>Pezizomycotina</taxon>
        <taxon>Sordariomycetes</taxon>
        <taxon>Hypocreomycetidae</taxon>
        <taxon>Glomerellales</taxon>
        <taxon>Glomerellaceae</taxon>
        <taxon>Colletotrichum</taxon>
        <taxon>Colletotrichum spaethianum species complex</taxon>
    </lineage>
</organism>
<evidence type="ECO:0000313" key="10">
    <source>
        <dbReference type="Proteomes" id="UP000076584"/>
    </source>
</evidence>
<feature type="region of interest" description="Disordered" evidence="6">
    <location>
        <begin position="372"/>
        <end position="401"/>
    </location>
</feature>